<dbReference type="RefSeq" id="WP_004939440.1">
    <property type="nucleotide sequence ID" value="NZ_BBNM01000001.1"/>
</dbReference>
<evidence type="ECO:0000313" key="2">
    <source>
        <dbReference type="EMBL" id="WND04296.1"/>
    </source>
</evidence>
<protein>
    <submittedName>
        <fullName evidence="2">Uncharacterized protein</fullName>
    </submittedName>
</protein>
<organism evidence="2 3">
    <name type="scientific">Acinetobacter soli</name>
    <dbReference type="NCBI Taxonomy" id="487316"/>
    <lineage>
        <taxon>Bacteria</taxon>
        <taxon>Pseudomonadati</taxon>
        <taxon>Pseudomonadota</taxon>
        <taxon>Gammaproteobacteria</taxon>
        <taxon>Moraxellales</taxon>
        <taxon>Moraxellaceae</taxon>
        <taxon>Acinetobacter</taxon>
    </lineage>
</organism>
<proteinExistence type="predicted"/>
<feature type="transmembrane region" description="Helical" evidence="1">
    <location>
        <begin position="21"/>
        <end position="43"/>
    </location>
</feature>
<dbReference type="GeneID" id="67511779"/>
<evidence type="ECO:0000256" key="1">
    <source>
        <dbReference type="SAM" id="Phobius"/>
    </source>
</evidence>
<accession>A0AB38YSJ4</accession>
<sequence length="48" mass="5426">MKIIPEQSTNLIQLSGQRIKFDTVALCFFALGMFLAAVMIHYFGFLSL</sequence>
<dbReference type="AlphaFoldDB" id="A0AB38YSJ4"/>
<gene>
    <name evidence="2" type="ORF">RHP80_08605</name>
</gene>
<name>A0AB38YSJ4_9GAMM</name>
<reference evidence="2" key="1">
    <citation type="submission" date="2023-09" db="EMBL/GenBank/DDBJ databases">
        <title>Acinetobacter soli.</title>
        <authorList>
            <person name="Kim B."/>
            <person name="Kim D."/>
            <person name="Park D."/>
        </authorList>
    </citation>
    <scope>NUCLEOTIDE SEQUENCE</scope>
    <source>
        <strain evidence="2">2023.05</strain>
    </source>
</reference>
<dbReference type="EMBL" id="CP134206">
    <property type="protein sequence ID" value="WND04296.1"/>
    <property type="molecule type" value="Genomic_DNA"/>
</dbReference>
<keyword evidence="1" id="KW-1133">Transmembrane helix</keyword>
<evidence type="ECO:0000313" key="3">
    <source>
        <dbReference type="Proteomes" id="UP001256400"/>
    </source>
</evidence>
<dbReference type="Proteomes" id="UP001256400">
    <property type="component" value="Chromosome"/>
</dbReference>
<keyword evidence="1" id="KW-0472">Membrane</keyword>
<keyword evidence="1" id="KW-0812">Transmembrane</keyword>